<feature type="region of interest" description="Disordered" evidence="7">
    <location>
        <begin position="241"/>
        <end position="268"/>
    </location>
</feature>
<organism evidence="11 12">
    <name type="scientific">Xyrichtys novacula</name>
    <name type="common">Pearly razorfish</name>
    <name type="synonym">Hemipteronotus novacula</name>
    <dbReference type="NCBI Taxonomy" id="13765"/>
    <lineage>
        <taxon>Eukaryota</taxon>
        <taxon>Metazoa</taxon>
        <taxon>Chordata</taxon>
        <taxon>Craniata</taxon>
        <taxon>Vertebrata</taxon>
        <taxon>Euteleostomi</taxon>
        <taxon>Actinopterygii</taxon>
        <taxon>Neopterygii</taxon>
        <taxon>Teleostei</taxon>
        <taxon>Neoteleostei</taxon>
        <taxon>Acanthomorphata</taxon>
        <taxon>Eupercaria</taxon>
        <taxon>Labriformes</taxon>
        <taxon>Labridae</taxon>
        <taxon>Xyrichtys</taxon>
    </lineage>
</organism>
<keyword evidence="2 9" id="KW-0732">Signal</keyword>
<keyword evidence="8" id="KW-1133">Transmembrane helix</keyword>
<keyword evidence="8" id="KW-0472">Membrane</keyword>
<evidence type="ECO:0000256" key="1">
    <source>
        <dbReference type="ARBA" id="ARBA00009752"/>
    </source>
</evidence>
<evidence type="ECO:0000256" key="5">
    <source>
        <dbReference type="ARBA" id="ARBA00023180"/>
    </source>
</evidence>
<feature type="transmembrane region" description="Helical" evidence="8">
    <location>
        <begin position="383"/>
        <end position="408"/>
    </location>
</feature>
<dbReference type="GO" id="GO:0004908">
    <property type="term" value="F:interleukin-1 receptor activity"/>
    <property type="evidence" value="ECO:0007669"/>
    <property type="project" value="InterPro"/>
</dbReference>
<feature type="domain" description="Ig-like" evidence="10">
    <location>
        <begin position="269"/>
        <end position="375"/>
    </location>
</feature>
<keyword evidence="12" id="KW-1185">Reference proteome</keyword>
<keyword evidence="5" id="KW-0325">Glycoprotein</keyword>
<evidence type="ECO:0000256" key="3">
    <source>
        <dbReference type="ARBA" id="ARBA00022737"/>
    </source>
</evidence>
<comment type="similarity">
    <text evidence="1">Belongs to the interleukin-1 receptor family.</text>
</comment>
<dbReference type="PANTHER" id="PTHR11890:SF18">
    <property type="entry name" value="LYMPHOCYTE ACTIVATION GENE 3 PROTEIN"/>
    <property type="match status" value="1"/>
</dbReference>
<dbReference type="InterPro" id="IPR036179">
    <property type="entry name" value="Ig-like_dom_sf"/>
</dbReference>
<feature type="signal peptide" evidence="9">
    <location>
        <begin position="1"/>
        <end position="18"/>
    </location>
</feature>
<keyword evidence="3" id="KW-0677">Repeat</keyword>
<evidence type="ECO:0000313" key="11">
    <source>
        <dbReference type="EMBL" id="CAJ1079100.1"/>
    </source>
</evidence>
<dbReference type="InterPro" id="IPR013783">
    <property type="entry name" value="Ig-like_fold"/>
</dbReference>
<dbReference type="InterPro" id="IPR015621">
    <property type="entry name" value="IL-1_rcpt_fam"/>
</dbReference>
<dbReference type="InterPro" id="IPR004074">
    <property type="entry name" value="IL-1_rcpt_I/II-typ"/>
</dbReference>
<protein>
    <submittedName>
        <fullName evidence="11">Interleukin-1 receptor type 2</fullName>
    </submittedName>
</protein>
<dbReference type="PANTHER" id="PTHR11890">
    <property type="entry name" value="INTERLEUKIN-1 RECEPTOR FAMILY MEMBER"/>
    <property type="match status" value="1"/>
</dbReference>
<evidence type="ECO:0000256" key="7">
    <source>
        <dbReference type="SAM" id="MobiDB-lite"/>
    </source>
</evidence>
<accession>A0AAV1GZ84</accession>
<feature type="chain" id="PRO_5043998858" evidence="9">
    <location>
        <begin position="19"/>
        <end position="427"/>
    </location>
</feature>
<dbReference type="FunFam" id="2.60.40.10:FF:000188">
    <property type="entry name" value="Interleukin-1 receptor accessory protein-like 1"/>
    <property type="match status" value="1"/>
</dbReference>
<dbReference type="Proteomes" id="UP001178508">
    <property type="component" value="Chromosome 18"/>
</dbReference>
<dbReference type="EMBL" id="OY660881">
    <property type="protein sequence ID" value="CAJ1079100.1"/>
    <property type="molecule type" value="Genomic_DNA"/>
</dbReference>
<evidence type="ECO:0000256" key="9">
    <source>
        <dbReference type="SAM" id="SignalP"/>
    </source>
</evidence>
<reference evidence="11" key="1">
    <citation type="submission" date="2023-08" db="EMBL/GenBank/DDBJ databases">
        <authorList>
            <person name="Alioto T."/>
            <person name="Alioto T."/>
            <person name="Gomez Garrido J."/>
        </authorList>
    </citation>
    <scope>NUCLEOTIDE SEQUENCE</scope>
</reference>
<dbReference type="SMART" id="SM00409">
    <property type="entry name" value="IG"/>
    <property type="match status" value="3"/>
</dbReference>
<name>A0AAV1GZ84_XYRNO</name>
<feature type="domain" description="Ig-like" evidence="10">
    <location>
        <begin position="150"/>
        <end position="225"/>
    </location>
</feature>
<dbReference type="InterPro" id="IPR007110">
    <property type="entry name" value="Ig-like_dom"/>
</dbReference>
<evidence type="ECO:0000259" key="10">
    <source>
        <dbReference type="PROSITE" id="PS50835"/>
    </source>
</evidence>
<dbReference type="SUPFAM" id="SSF48726">
    <property type="entry name" value="Immunoglobulin"/>
    <property type="match status" value="3"/>
</dbReference>
<dbReference type="AlphaFoldDB" id="A0AAV1GZ84"/>
<proteinExistence type="inferred from homology"/>
<evidence type="ECO:0000256" key="2">
    <source>
        <dbReference type="ARBA" id="ARBA00022729"/>
    </source>
</evidence>
<evidence type="ECO:0000313" key="12">
    <source>
        <dbReference type="Proteomes" id="UP001178508"/>
    </source>
</evidence>
<evidence type="ECO:0000256" key="8">
    <source>
        <dbReference type="SAM" id="Phobius"/>
    </source>
</evidence>
<keyword evidence="6" id="KW-0393">Immunoglobulin domain</keyword>
<feature type="compositionally biased region" description="Low complexity" evidence="7">
    <location>
        <begin position="254"/>
        <end position="266"/>
    </location>
</feature>
<evidence type="ECO:0000256" key="4">
    <source>
        <dbReference type="ARBA" id="ARBA00023157"/>
    </source>
</evidence>
<evidence type="ECO:0000256" key="6">
    <source>
        <dbReference type="ARBA" id="ARBA00023319"/>
    </source>
</evidence>
<dbReference type="InterPro" id="IPR003599">
    <property type="entry name" value="Ig_sub"/>
</dbReference>
<dbReference type="PROSITE" id="PS50835">
    <property type="entry name" value="IG_LIKE"/>
    <property type="match status" value="2"/>
</dbReference>
<dbReference type="Gene3D" id="2.60.40.10">
    <property type="entry name" value="Immunoglobulins"/>
    <property type="match status" value="3"/>
</dbReference>
<keyword evidence="8" id="KW-0812">Transmembrane</keyword>
<sequence>MVRLVLIFAIAVMDYVYGRPPPLPPLPLEDGCYVASEEVMIFRVEGEAIILSFPMFMSVLKVRKIAPRTAKYFITKHNGTDGVAYPGEGRVQQHDKQLWFLPAQASDSGEYTCTYRNETYCVKGTITLHVFTLSSVDLEKLSYPIFATVGKDLRYSCPDLSDFNRTDGLIEWYKNSSSTVAQQSRGSSSLWDTGVLMIPAVKQNHEGLYTCQLSVLINNQQYKVSRAVLLHVQSADPVVPTTAPDVSMTSNQEPTASSSSTPHSHVIPPPVIVSPVNGTILESLHGAGLDLFCKVLTDCQMSDSTLVTWQVNGQSVESSYLNGRALQGGRSVTRVSEGCQVEMRLVVVAVKEEDAKTELKCITENQGGKQEVFVQLYLEDSTFTWLVFGALAASCFLAVVCIFLYVLFKPKRKKKMDYFLARQNSTF</sequence>
<gene>
    <name evidence="11" type="ORF">XNOV1_A024951</name>
</gene>
<keyword evidence="11" id="KW-0675">Receptor</keyword>
<keyword evidence="4" id="KW-1015">Disulfide bond</keyword>
<dbReference type="PRINTS" id="PR01536">
    <property type="entry name" value="INTRLKN1R12F"/>
</dbReference>